<sequence length="91" mass="9485">MGPPADRGGTVTVSALSKAKGFKKSKSGLYVSMATSAFGAVGVYKQIKKARGDNDTLRLLDAVVTGAAVVTNLAILYRELKRLGDDDVLLG</sequence>
<dbReference type="EMBL" id="GG657758">
    <property type="protein sequence ID" value="EFL38940.1"/>
    <property type="molecule type" value="Genomic_DNA"/>
</dbReference>
<name>D9XYW2_9ACTN</name>
<reference evidence="2" key="1">
    <citation type="submission" date="2009-02" db="EMBL/GenBank/DDBJ databases">
        <title>Annotation of Streptomyces griseoflavus strain Tu4000.</title>
        <authorList>
            <consortium name="The Broad Institute Genome Sequencing Platform"/>
            <consortium name="Broad Institute Microbial Sequencing Center"/>
            <person name="Fischbach M."/>
            <person name="Godfrey P."/>
            <person name="Ward D."/>
            <person name="Young S."/>
            <person name="Zeng Q."/>
            <person name="Koehrsen M."/>
            <person name="Alvarado L."/>
            <person name="Berlin A.M."/>
            <person name="Bochicchio J."/>
            <person name="Borenstein D."/>
            <person name="Chapman S.B."/>
            <person name="Chen Z."/>
            <person name="Engels R."/>
            <person name="Freedman E."/>
            <person name="Gellesch M."/>
            <person name="Goldberg J."/>
            <person name="Griggs A."/>
            <person name="Gujja S."/>
            <person name="Heilman E.R."/>
            <person name="Heiman D.I."/>
            <person name="Hepburn T.A."/>
            <person name="Howarth C."/>
            <person name="Jen D."/>
            <person name="Larson L."/>
            <person name="Lewis B."/>
            <person name="Mehta T."/>
            <person name="Park D."/>
            <person name="Pearson M."/>
            <person name="Richards J."/>
            <person name="Roberts A."/>
            <person name="Saif S."/>
            <person name="Shea T.D."/>
            <person name="Shenoy N."/>
            <person name="Sisk P."/>
            <person name="Stolte C."/>
            <person name="Sykes S.N."/>
            <person name="Thomson T."/>
            <person name="Walk T."/>
            <person name="White J."/>
            <person name="Yandava C."/>
            <person name="Straight P."/>
            <person name="Clardy J."/>
            <person name="Hung D."/>
            <person name="Kolter R."/>
            <person name="Mekalanos J."/>
            <person name="Walker S."/>
            <person name="Walsh C.T."/>
            <person name="Wieland-Brown L.C."/>
            <person name="Haas B."/>
            <person name="Nusbaum C."/>
            <person name="Birren B."/>
        </authorList>
    </citation>
    <scope>NUCLEOTIDE SEQUENCE [LARGE SCALE GENOMIC DNA]</scope>
    <source>
        <strain evidence="2">Tu4000</strain>
    </source>
</reference>
<keyword evidence="1" id="KW-0472">Membrane</keyword>
<feature type="transmembrane region" description="Helical" evidence="1">
    <location>
        <begin position="28"/>
        <end position="47"/>
    </location>
</feature>
<dbReference type="eggNOG" id="ENOG502ZXNX">
    <property type="taxonomic scope" value="Bacteria"/>
</dbReference>
<organism evidence="2 3">
    <name type="scientific">Streptomyces griseoflavus Tu4000</name>
    <dbReference type="NCBI Taxonomy" id="467200"/>
    <lineage>
        <taxon>Bacteria</taxon>
        <taxon>Bacillati</taxon>
        <taxon>Actinomycetota</taxon>
        <taxon>Actinomycetes</taxon>
        <taxon>Kitasatosporales</taxon>
        <taxon>Streptomycetaceae</taxon>
        <taxon>Streptomyces</taxon>
    </lineage>
</organism>
<feature type="transmembrane region" description="Helical" evidence="1">
    <location>
        <begin position="59"/>
        <end position="77"/>
    </location>
</feature>
<evidence type="ECO:0000313" key="2">
    <source>
        <dbReference type="EMBL" id="EFL38940.1"/>
    </source>
</evidence>
<dbReference type="Proteomes" id="UP000002968">
    <property type="component" value="Unassembled WGS sequence"/>
</dbReference>
<gene>
    <name evidence="2" type="ORF">SSRG_01744</name>
</gene>
<proteinExistence type="predicted"/>
<protein>
    <submittedName>
        <fullName evidence="2">Membrane protein</fullName>
    </submittedName>
</protein>
<evidence type="ECO:0000313" key="3">
    <source>
        <dbReference type="Proteomes" id="UP000002968"/>
    </source>
</evidence>
<keyword evidence="3" id="KW-1185">Reference proteome</keyword>
<keyword evidence="1" id="KW-1133">Transmembrane helix</keyword>
<accession>D9XYW2</accession>
<dbReference type="AlphaFoldDB" id="D9XYW2"/>
<dbReference type="HOGENOM" id="CLU_196122_0_0_11"/>
<dbReference type="STRING" id="467200.SSRG_01744"/>
<evidence type="ECO:0000256" key="1">
    <source>
        <dbReference type="SAM" id="Phobius"/>
    </source>
</evidence>
<keyword evidence="1" id="KW-0812">Transmembrane</keyword>